<accession>A0A4D6HA75</accession>
<evidence type="ECO:0000256" key="3">
    <source>
        <dbReference type="ARBA" id="ARBA00022741"/>
    </source>
</evidence>
<dbReference type="GO" id="GO:0005525">
    <property type="term" value="F:GTP binding"/>
    <property type="evidence" value="ECO:0007669"/>
    <property type="project" value="UniProtKB-KW"/>
</dbReference>
<dbReference type="InterPro" id="IPR029044">
    <property type="entry name" value="Nucleotide-diphossugar_trans"/>
</dbReference>
<dbReference type="RefSeq" id="WP_049993560.1">
    <property type="nucleotide sequence ID" value="NZ_CP031310.1"/>
</dbReference>
<comment type="function">
    <text evidence="5">Guanylyltransferase that catalyzes the activation of (2S)-2-phospholactate (2-PL) as (2S)-lactyl-2-diphospho-5'-guanosine, via the condensation of 2-PL with GTP. It is involved in the biosynthesis of coenzyme F420, a hydride carrier cofactor.</text>
</comment>
<dbReference type="NCBIfam" id="TIGR03552">
    <property type="entry name" value="F420_cofC"/>
    <property type="match status" value="1"/>
</dbReference>
<dbReference type="Proteomes" id="UP000296706">
    <property type="component" value="Chromosome"/>
</dbReference>
<evidence type="ECO:0000256" key="1">
    <source>
        <dbReference type="ARBA" id="ARBA00022679"/>
    </source>
</evidence>
<dbReference type="SUPFAM" id="SSF53448">
    <property type="entry name" value="Nucleotide-diphospho-sugar transferases"/>
    <property type="match status" value="1"/>
</dbReference>
<dbReference type="HAMAP" id="MF_02114">
    <property type="entry name" value="CofC"/>
    <property type="match status" value="1"/>
</dbReference>
<dbReference type="EC" id="2.7.7.68" evidence="5"/>
<proteinExistence type="inferred from homology"/>
<dbReference type="OrthoDB" id="11179at2157"/>
<gene>
    <name evidence="5 6" type="primary">cofC</name>
    <name evidence="6" type="ORF">DV733_02240</name>
</gene>
<dbReference type="EMBL" id="CP031310">
    <property type="protein sequence ID" value="QCC50116.1"/>
    <property type="molecule type" value="Genomic_DNA"/>
</dbReference>
<evidence type="ECO:0000256" key="5">
    <source>
        <dbReference type="HAMAP-Rule" id="MF_02114"/>
    </source>
</evidence>
<dbReference type="AlphaFoldDB" id="A0A4D6HA75"/>
<name>A0A4D6HA75_9EURY</name>
<evidence type="ECO:0000313" key="7">
    <source>
        <dbReference type="Proteomes" id="UP000296706"/>
    </source>
</evidence>
<dbReference type="KEGG" id="hsn:DV733_02240"/>
<dbReference type="Gene3D" id="6.10.140.50">
    <property type="match status" value="1"/>
</dbReference>
<keyword evidence="4 5" id="KW-0342">GTP-binding</keyword>
<dbReference type="PANTHER" id="PTHR40392:SF1">
    <property type="entry name" value="2-PHOSPHO-L-LACTATE GUANYLYLTRANSFERASE"/>
    <property type="match status" value="1"/>
</dbReference>
<comment type="catalytic activity">
    <reaction evidence="5">
        <text>(2S)-2-phospholactate + GTP + H(+) = (2S)-lactyl-2-diphospho-5'-guanosine + diphosphate</text>
        <dbReference type="Rhea" id="RHEA:63424"/>
        <dbReference type="ChEBI" id="CHEBI:15378"/>
        <dbReference type="ChEBI" id="CHEBI:33019"/>
        <dbReference type="ChEBI" id="CHEBI:37565"/>
        <dbReference type="ChEBI" id="CHEBI:59435"/>
        <dbReference type="ChEBI" id="CHEBI:59906"/>
        <dbReference type="EC" id="2.7.7.68"/>
    </reaction>
</comment>
<keyword evidence="3 5" id="KW-0547">Nucleotide-binding</keyword>
<sequence>MHVVVPFDARDPKTRLAPVLDPDERRDFARAMLDDVCRAVEETGHEPTVLATAGIDVEWPVEVDDRSLSEAINAVLARRDGPVTVVMADLALTTPEALDRVFEAEGEVVLVPGRSGGTNVVLARHPDFRVDYHGVSIRDHRERAAVAGRETTSVDSFRLSTDVDDPSDLVEVLLHSEGAAAAWLVDHGFDVHAEDDGVTTVRRD</sequence>
<dbReference type="UniPathway" id="UPA00071"/>
<dbReference type="PANTHER" id="PTHR40392">
    <property type="entry name" value="2-PHOSPHO-L-LACTATE GUANYLYLTRANSFERASE"/>
    <property type="match status" value="1"/>
</dbReference>
<comment type="subunit">
    <text evidence="5">Homodimer.</text>
</comment>
<evidence type="ECO:0000313" key="6">
    <source>
        <dbReference type="EMBL" id="QCC50116.1"/>
    </source>
</evidence>
<comment type="similarity">
    <text evidence="5">Belongs to the CofC family.</text>
</comment>
<organism evidence="6 7">
    <name type="scientific">Halapricum salinum</name>
    <dbReference type="NCBI Taxonomy" id="1457250"/>
    <lineage>
        <taxon>Archaea</taxon>
        <taxon>Methanobacteriati</taxon>
        <taxon>Methanobacteriota</taxon>
        <taxon>Stenosarchaea group</taxon>
        <taxon>Halobacteria</taxon>
        <taxon>Halobacteriales</taxon>
        <taxon>Haloarculaceae</taxon>
        <taxon>Halapricum</taxon>
    </lineage>
</organism>
<dbReference type="Pfam" id="PF01983">
    <property type="entry name" value="CofC"/>
    <property type="match status" value="1"/>
</dbReference>
<evidence type="ECO:0000256" key="2">
    <source>
        <dbReference type="ARBA" id="ARBA00022695"/>
    </source>
</evidence>
<protein>
    <recommendedName>
        <fullName evidence="5">2-phospho-L-lactate guanylyltransferase</fullName>
        <shortName evidence="5">LP guanylyltransferase</shortName>
        <ecNumber evidence="5">2.7.7.68</ecNumber>
    </recommendedName>
</protein>
<dbReference type="Gene3D" id="3.90.550.10">
    <property type="entry name" value="Spore Coat Polysaccharide Biosynthesis Protein SpsA, Chain A"/>
    <property type="match status" value="1"/>
</dbReference>
<dbReference type="GO" id="GO:0043814">
    <property type="term" value="F:phospholactate guanylyltransferase activity"/>
    <property type="evidence" value="ECO:0007669"/>
    <property type="project" value="UniProtKB-EC"/>
</dbReference>
<keyword evidence="2 5" id="KW-0548">Nucleotidyltransferase</keyword>
<dbReference type="GO" id="GO:0052645">
    <property type="term" value="P:F420-0 metabolic process"/>
    <property type="evidence" value="ECO:0007669"/>
    <property type="project" value="UniProtKB-UniRule"/>
</dbReference>
<dbReference type="InterPro" id="IPR002835">
    <property type="entry name" value="CofC"/>
</dbReference>
<reference evidence="6 7" key="1">
    <citation type="journal article" date="2019" name="Nat. Commun.">
        <title>A new type of DNA phosphorothioation-based antiviral system in archaea.</title>
        <authorList>
            <person name="Xiong L."/>
            <person name="Liu S."/>
            <person name="Chen S."/>
            <person name="Xiao Y."/>
            <person name="Zhu B."/>
            <person name="Gao Y."/>
            <person name="Zhang Y."/>
            <person name="Chen B."/>
            <person name="Luo J."/>
            <person name="Deng Z."/>
            <person name="Chen X."/>
            <person name="Wang L."/>
            <person name="Chen S."/>
        </authorList>
    </citation>
    <scope>NUCLEOTIDE SEQUENCE [LARGE SCALE GENOMIC DNA]</scope>
    <source>
        <strain evidence="6 7">CBA1105</strain>
    </source>
</reference>
<evidence type="ECO:0000256" key="4">
    <source>
        <dbReference type="ARBA" id="ARBA00023134"/>
    </source>
</evidence>
<dbReference type="GeneID" id="39846649"/>
<keyword evidence="1 5" id="KW-0808">Transferase</keyword>
<keyword evidence="7" id="KW-1185">Reference proteome</keyword>
<dbReference type="STRING" id="1457250.GCA_000755225_02746"/>
<comment type="pathway">
    <text evidence="5">Cofactor biosynthesis; coenzyme F420 biosynthesis.</text>
</comment>